<gene>
    <name evidence="5" type="ORF">GCM10007857_03920</name>
</gene>
<accession>A0ABQ6AN58</accession>
<dbReference type="Pfam" id="PF13377">
    <property type="entry name" value="Peripla_BP_3"/>
    <property type="match status" value="1"/>
</dbReference>
<evidence type="ECO:0000256" key="1">
    <source>
        <dbReference type="ARBA" id="ARBA00023015"/>
    </source>
</evidence>
<keyword evidence="1" id="KW-0805">Transcription regulation</keyword>
<dbReference type="SMART" id="SM00354">
    <property type="entry name" value="HTH_LACI"/>
    <property type="match status" value="1"/>
</dbReference>
<dbReference type="CDD" id="cd06267">
    <property type="entry name" value="PBP1_LacI_sugar_binding-like"/>
    <property type="match status" value="1"/>
</dbReference>
<comment type="caution">
    <text evidence="5">The sequence shown here is derived from an EMBL/GenBank/DDBJ whole genome shotgun (WGS) entry which is preliminary data.</text>
</comment>
<dbReference type="RefSeq" id="WP_284260418.1">
    <property type="nucleotide sequence ID" value="NZ_BSOW01000001.1"/>
</dbReference>
<proteinExistence type="predicted"/>
<evidence type="ECO:0000313" key="5">
    <source>
        <dbReference type="EMBL" id="GLR83682.1"/>
    </source>
</evidence>
<feature type="domain" description="HTH lacI-type" evidence="4">
    <location>
        <begin position="4"/>
        <end position="58"/>
    </location>
</feature>
<dbReference type="CDD" id="cd01392">
    <property type="entry name" value="HTH_LacI"/>
    <property type="match status" value="1"/>
</dbReference>
<evidence type="ECO:0000259" key="4">
    <source>
        <dbReference type="PROSITE" id="PS50932"/>
    </source>
</evidence>
<dbReference type="PROSITE" id="PS50932">
    <property type="entry name" value="HTH_LACI_2"/>
    <property type="match status" value="1"/>
</dbReference>
<evidence type="ECO:0000313" key="6">
    <source>
        <dbReference type="Proteomes" id="UP001156905"/>
    </source>
</evidence>
<dbReference type="Pfam" id="PF00356">
    <property type="entry name" value="LacI"/>
    <property type="match status" value="1"/>
</dbReference>
<dbReference type="InterPro" id="IPR010982">
    <property type="entry name" value="Lambda_DNA-bd_dom_sf"/>
</dbReference>
<keyword evidence="2" id="KW-0238">DNA-binding</keyword>
<evidence type="ECO:0000256" key="2">
    <source>
        <dbReference type="ARBA" id="ARBA00023125"/>
    </source>
</evidence>
<reference evidence="6" key="1">
    <citation type="journal article" date="2019" name="Int. J. Syst. Evol. Microbiol.">
        <title>The Global Catalogue of Microorganisms (GCM) 10K type strain sequencing project: providing services to taxonomists for standard genome sequencing and annotation.</title>
        <authorList>
            <consortium name="The Broad Institute Genomics Platform"/>
            <consortium name="The Broad Institute Genome Sequencing Center for Infectious Disease"/>
            <person name="Wu L."/>
            <person name="Ma J."/>
        </authorList>
    </citation>
    <scope>NUCLEOTIDE SEQUENCE [LARGE SCALE GENOMIC DNA]</scope>
    <source>
        <strain evidence="6">NBRC 102520</strain>
    </source>
</reference>
<keyword evidence="6" id="KW-1185">Reference proteome</keyword>
<dbReference type="EMBL" id="BSOW01000001">
    <property type="protein sequence ID" value="GLR83682.1"/>
    <property type="molecule type" value="Genomic_DNA"/>
</dbReference>
<dbReference type="Proteomes" id="UP001156905">
    <property type="component" value="Unassembled WGS sequence"/>
</dbReference>
<sequence>MAKRGIKDVAERAGVAVGTVSRVLNDHPSVTAEVRARVKAVIHELGYRPDPFARSMRSKVSRLIGIVIPDLTNPFFAELVQCAERAASEHGHNVIFMSSFDDAAKEADRLAQLAGRKVDGIIIVPSNSPHAIKAPKGLPLITVDRLLPDHPGVAADHRAGARVAVEYLAGLGHRRIACIAGPSGSRPAEDRLQGYLDVMRPLRDHRGAKVEPLFVNAAFDYESGRAAGTFLLARPRAERPTAIFASSDQQAIGCLRAANDLGIPLPAGLSIVGFDGIPLSNLITPRLTTIVQPMPEIADAAISSLLGRRKMPPLGKPDLFQCELAVRESSAEPVLEPAAINASR</sequence>
<dbReference type="Gene3D" id="1.10.260.40">
    <property type="entry name" value="lambda repressor-like DNA-binding domains"/>
    <property type="match status" value="1"/>
</dbReference>
<dbReference type="InterPro" id="IPR028082">
    <property type="entry name" value="Peripla_BP_I"/>
</dbReference>
<dbReference type="PANTHER" id="PTHR30146:SF109">
    <property type="entry name" value="HTH-TYPE TRANSCRIPTIONAL REGULATOR GALS"/>
    <property type="match status" value="1"/>
</dbReference>
<keyword evidence="3" id="KW-0804">Transcription</keyword>
<dbReference type="SUPFAM" id="SSF53822">
    <property type="entry name" value="Periplasmic binding protein-like I"/>
    <property type="match status" value="1"/>
</dbReference>
<dbReference type="Gene3D" id="3.40.50.2300">
    <property type="match status" value="2"/>
</dbReference>
<organism evidence="5 6">
    <name type="scientific">Bradyrhizobium iriomotense</name>
    <dbReference type="NCBI Taxonomy" id="441950"/>
    <lineage>
        <taxon>Bacteria</taxon>
        <taxon>Pseudomonadati</taxon>
        <taxon>Pseudomonadota</taxon>
        <taxon>Alphaproteobacteria</taxon>
        <taxon>Hyphomicrobiales</taxon>
        <taxon>Nitrobacteraceae</taxon>
        <taxon>Bradyrhizobium</taxon>
    </lineage>
</organism>
<dbReference type="InterPro" id="IPR046335">
    <property type="entry name" value="LacI/GalR-like_sensor"/>
</dbReference>
<dbReference type="SUPFAM" id="SSF47413">
    <property type="entry name" value="lambda repressor-like DNA-binding domains"/>
    <property type="match status" value="1"/>
</dbReference>
<protein>
    <submittedName>
        <fullName evidence="5">LacI family transcriptional regulator</fullName>
    </submittedName>
</protein>
<name>A0ABQ6AN58_9BRAD</name>
<evidence type="ECO:0000256" key="3">
    <source>
        <dbReference type="ARBA" id="ARBA00023163"/>
    </source>
</evidence>
<dbReference type="InterPro" id="IPR000843">
    <property type="entry name" value="HTH_LacI"/>
</dbReference>
<dbReference type="PANTHER" id="PTHR30146">
    <property type="entry name" value="LACI-RELATED TRANSCRIPTIONAL REPRESSOR"/>
    <property type="match status" value="1"/>
</dbReference>